<protein>
    <submittedName>
        <fullName evidence="1">Uncharacterized protein</fullName>
    </submittedName>
</protein>
<reference evidence="1 2" key="1">
    <citation type="journal article" date="2011" name="Stand. Genomic Sci.">
        <title>Complete genome sequence of Bacteroides salanitronis type strain (BL78).</title>
        <authorList>
            <person name="Gronow S."/>
            <person name="Held B."/>
            <person name="Lucas S."/>
            <person name="Lapidus A."/>
            <person name="Del Rio T.G."/>
            <person name="Nolan M."/>
            <person name="Tice H."/>
            <person name="Deshpande S."/>
            <person name="Cheng J.F."/>
            <person name="Pitluck S."/>
            <person name="Liolios K."/>
            <person name="Pagani I."/>
            <person name="Ivanova N."/>
            <person name="Mavromatis K."/>
            <person name="Pati A."/>
            <person name="Tapia R."/>
            <person name="Han C."/>
            <person name="Goodwin L."/>
            <person name="Chen A."/>
            <person name="Palaniappan K."/>
            <person name="Land M."/>
            <person name="Hauser L."/>
            <person name="Chang Y.J."/>
            <person name="Jeffries C.D."/>
            <person name="Brambilla E.M."/>
            <person name="Rohde M."/>
            <person name="Goker M."/>
            <person name="Detter J.C."/>
            <person name="Woyke T."/>
            <person name="Bristow J."/>
            <person name="Markowitz V."/>
            <person name="Hugenholtz P."/>
            <person name="Kyrpides N.C."/>
            <person name="Klenk H.P."/>
            <person name="Eisen J.A."/>
        </authorList>
    </citation>
    <scope>NUCLEOTIDE SEQUENCE [LARGE SCALE GENOMIC DNA]</scope>
    <source>
        <strain evidence="1 2">DSM 18170</strain>
    </source>
</reference>
<evidence type="ECO:0000313" key="1">
    <source>
        <dbReference type="EMBL" id="ADY36296.1"/>
    </source>
</evidence>
<dbReference type="KEGG" id="bsa:Bacsa_1733"/>
<dbReference type="HOGENOM" id="CLU_1692001_0_0_10"/>
<gene>
    <name evidence="1" type="ordered locus">Bacsa_1733</name>
</gene>
<accession>F0R168</accession>
<proteinExistence type="predicted"/>
<dbReference type="AlphaFoldDB" id="F0R168"/>
<dbReference type="Proteomes" id="UP000007486">
    <property type="component" value="Chromosome"/>
</dbReference>
<keyword evidence="2" id="KW-1185">Reference proteome</keyword>
<sequence>MPNCLFLSYQNLQNREEHLMKKYKKHEDKPMVANEPLAAYAKASTNGQLVSPALIDELMGQPDEAKWYIINRLIGSMKHKKGIKAVEKQSSADESESHADAAEWQKKAEAARDYYRQKYNLPESLISLIGCIPPLTDAEREKAKEDYLLEKYGIR</sequence>
<organism evidence="1 2">
    <name type="scientific">Phocaeicola salanitronis (strain DSM 18170 / JCM 13657 / CCUG 60908 / BL78)</name>
    <name type="common">Bacteroides salanitronis</name>
    <dbReference type="NCBI Taxonomy" id="667015"/>
    <lineage>
        <taxon>Bacteria</taxon>
        <taxon>Pseudomonadati</taxon>
        <taxon>Bacteroidota</taxon>
        <taxon>Bacteroidia</taxon>
        <taxon>Bacteroidales</taxon>
        <taxon>Bacteroidaceae</taxon>
        <taxon>Phocaeicola</taxon>
    </lineage>
</organism>
<dbReference type="EMBL" id="CP002530">
    <property type="protein sequence ID" value="ADY36296.1"/>
    <property type="molecule type" value="Genomic_DNA"/>
</dbReference>
<name>F0R168_PHOSB</name>
<evidence type="ECO:0000313" key="2">
    <source>
        <dbReference type="Proteomes" id="UP000007486"/>
    </source>
</evidence>